<dbReference type="InterPro" id="IPR043894">
    <property type="entry name" value="MupG_C"/>
</dbReference>
<comment type="caution">
    <text evidence="3">The sequence shown here is derived from an EMBL/GenBank/DDBJ whole genome shotgun (WGS) entry which is preliminary data.</text>
</comment>
<dbReference type="Gene3D" id="2.40.100.10">
    <property type="entry name" value="Cyclophilin-like"/>
    <property type="match status" value="1"/>
</dbReference>
<name>A0A5R8Q9F3_9FIRM</name>
<dbReference type="InParanoid" id="A0A5R8Q9F3"/>
<dbReference type="Pfam" id="PF05913">
    <property type="entry name" value="MupG_C"/>
    <property type="match status" value="1"/>
</dbReference>
<evidence type="ECO:0000259" key="1">
    <source>
        <dbReference type="Pfam" id="PF05913"/>
    </source>
</evidence>
<feature type="domain" description="6-phospho-N-acetylmuramidase C-terminal" evidence="1">
    <location>
        <begin position="246"/>
        <end position="360"/>
    </location>
</feature>
<dbReference type="PANTHER" id="PTHR38435">
    <property type="match status" value="1"/>
</dbReference>
<sequence length="364" mass="41332">MNRRLGISIYPEHSTVERDKAYIKRAAECGFERVFTCLLSAQKPIDVIREEFSETIGFARNLEMDVILDIAPAVFSGLGISYDDLSFFAELGASGIRLDLGFDGLRESQFTYNQYDLDIEINMSNNTNYVNNIFSHNPKETKLLGCHNFYPQRFTGLDFDFFIACSQRFKELGLRTAAFVSSDAATIGPWDINDGLCTLEEHRELPITTQAKHLWATNLIDDVIIGNAYASDDELAALGALNRYVLEFEVEVEAGVSAVERTIMFDEPHIRRGDISSYMIRSTPSRTKYKAEQFPVRPVESHTCGDVMIGNDNFGKYKGELQLILKTMPIDERKNLVARVVDYERFLIPYIGAWNTLAFKEKTK</sequence>
<dbReference type="SUPFAM" id="SSF50891">
    <property type="entry name" value="Cyclophilin-like"/>
    <property type="match status" value="1"/>
</dbReference>
<dbReference type="Pfam" id="PF19200">
    <property type="entry name" value="MupG_N"/>
    <property type="match status" value="1"/>
</dbReference>
<evidence type="ECO:0000313" key="4">
    <source>
        <dbReference type="Proteomes" id="UP000306912"/>
    </source>
</evidence>
<gene>
    <name evidence="3" type="ORF">FEZ08_11325</name>
</gene>
<dbReference type="InterPro" id="IPR043797">
    <property type="entry name" value="MupG_N"/>
</dbReference>
<dbReference type="Proteomes" id="UP000306912">
    <property type="component" value="Unassembled WGS sequence"/>
</dbReference>
<dbReference type="InterPro" id="IPR013785">
    <property type="entry name" value="Aldolase_TIM"/>
</dbReference>
<keyword evidence="4" id="KW-1185">Reference proteome</keyword>
<organism evidence="3 4">
    <name type="scientific">Culicoidibacter larvae</name>
    <dbReference type="NCBI Taxonomy" id="2579976"/>
    <lineage>
        <taxon>Bacteria</taxon>
        <taxon>Bacillati</taxon>
        <taxon>Bacillota</taxon>
        <taxon>Culicoidibacteria</taxon>
        <taxon>Culicoidibacterales</taxon>
        <taxon>Culicoidibacteraceae</taxon>
        <taxon>Culicoidibacter</taxon>
    </lineage>
</organism>
<proteinExistence type="predicted"/>
<dbReference type="EMBL" id="VBWP01000014">
    <property type="protein sequence ID" value="TLG71238.1"/>
    <property type="molecule type" value="Genomic_DNA"/>
</dbReference>
<reference evidence="3 4" key="1">
    <citation type="submission" date="2019-05" db="EMBL/GenBank/DDBJ databases">
        <title>Culicoidintestinum kansasii gen. nov., sp. nov. from the gastrointestinal tract of the biting midge, Culicoides sonorensis.</title>
        <authorList>
            <person name="Neupane S."/>
            <person name="Ghosh A."/>
            <person name="Gunther S."/>
            <person name="Martin K."/>
            <person name="Zurek L."/>
        </authorList>
    </citation>
    <scope>NUCLEOTIDE SEQUENCE [LARGE SCALE GENOMIC DNA]</scope>
    <source>
        <strain evidence="3 4">CS-1</strain>
    </source>
</reference>
<dbReference type="Gene3D" id="3.20.20.70">
    <property type="entry name" value="Aldolase class I"/>
    <property type="match status" value="1"/>
</dbReference>
<dbReference type="RefSeq" id="WP_138192468.1">
    <property type="nucleotide sequence ID" value="NZ_VBWP01000014.1"/>
</dbReference>
<dbReference type="AlphaFoldDB" id="A0A5R8Q9F3"/>
<protein>
    <submittedName>
        <fullName evidence="3">DUF871 domain-containing protein</fullName>
    </submittedName>
</protein>
<dbReference type="SUPFAM" id="SSF51445">
    <property type="entry name" value="(Trans)glycosidases"/>
    <property type="match status" value="1"/>
</dbReference>
<dbReference type="InterPro" id="IPR017853">
    <property type="entry name" value="GH"/>
</dbReference>
<dbReference type="OrthoDB" id="5809921at2"/>
<accession>A0A5R8Q9F3</accession>
<dbReference type="InterPro" id="IPR029000">
    <property type="entry name" value="Cyclophilin-like_dom_sf"/>
</dbReference>
<evidence type="ECO:0000259" key="2">
    <source>
        <dbReference type="Pfam" id="PF19200"/>
    </source>
</evidence>
<dbReference type="PANTHER" id="PTHR38435:SF1">
    <property type="entry name" value="DUF871 DOMAIN-CONTAINING PROTEIN"/>
    <property type="match status" value="1"/>
</dbReference>
<feature type="domain" description="6-phospho-N-acetylmuramidase N-terminal" evidence="2">
    <location>
        <begin position="5"/>
        <end position="239"/>
    </location>
</feature>
<evidence type="ECO:0000313" key="3">
    <source>
        <dbReference type="EMBL" id="TLG71238.1"/>
    </source>
</evidence>
<dbReference type="InterPro" id="IPR008589">
    <property type="entry name" value="MupG"/>
</dbReference>